<accession>A0AAE6ZSD1</accession>
<dbReference type="RefSeq" id="WP_168757451.1">
    <property type="nucleotide sequence ID" value="NZ_CP051487.1"/>
</dbReference>
<evidence type="ECO:0000313" key="1">
    <source>
        <dbReference type="EMBL" id="QJC78322.1"/>
    </source>
</evidence>
<dbReference type="KEGG" id="pum:HGP31_08365"/>
<organism evidence="1 2">
    <name type="scientific">Pseudomonas umsongensis</name>
    <dbReference type="NCBI Taxonomy" id="198618"/>
    <lineage>
        <taxon>Bacteria</taxon>
        <taxon>Pseudomonadati</taxon>
        <taxon>Pseudomonadota</taxon>
        <taxon>Gammaproteobacteria</taxon>
        <taxon>Pseudomonadales</taxon>
        <taxon>Pseudomonadaceae</taxon>
        <taxon>Pseudomonas</taxon>
    </lineage>
</organism>
<dbReference type="AlphaFoldDB" id="A0AAE6ZSD1"/>
<dbReference type="Proteomes" id="UP000501367">
    <property type="component" value="Chromosome"/>
</dbReference>
<dbReference type="EMBL" id="CP051487">
    <property type="protein sequence ID" value="QJC78322.1"/>
    <property type="molecule type" value="Genomic_DNA"/>
</dbReference>
<name>A0AAE6ZSD1_9PSED</name>
<gene>
    <name evidence="1" type="ORF">HGP31_08365</name>
</gene>
<proteinExistence type="predicted"/>
<protein>
    <submittedName>
        <fullName evidence="1">Uncharacterized protein</fullName>
    </submittedName>
</protein>
<reference evidence="1 2" key="1">
    <citation type="submission" date="2020-04" db="EMBL/GenBank/DDBJ databases">
        <authorList>
            <person name="Yao Y."/>
            <person name="He Z."/>
        </authorList>
    </citation>
    <scope>NUCLEOTIDE SEQUENCE [LARGE SCALE GENOMIC DNA]</scope>
    <source>
        <strain evidence="1 2">CY-1</strain>
    </source>
</reference>
<sequence>MEQELSRHTGFVETFELEYPCLTITAGAKGTVRASFNGALCELRGRDLMGMEYLLPLVGSRISFNIYTMQGRKIAGDIRPEVSVSDA</sequence>
<evidence type="ECO:0000313" key="2">
    <source>
        <dbReference type="Proteomes" id="UP000501367"/>
    </source>
</evidence>
<dbReference type="GeneID" id="72193586"/>